<reference evidence="1" key="1">
    <citation type="submission" date="2019-10" db="EMBL/GenBank/DDBJ databases">
        <authorList>
            <person name="Soares A.E.R."/>
            <person name="Aleixo A."/>
            <person name="Schneider P."/>
            <person name="Miyaki C.Y."/>
            <person name="Schneider M.P."/>
            <person name="Mello C."/>
            <person name="Vasconcelos A.T.R."/>
        </authorList>
    </citation>
    <scope>NUCLEOTIDE SEQUENCE</scope>
    <source>
        <tissue evidence="1">Muscle</tissue>
    </source>
</reference>
<sequence>MVMMMVMMISLRLPLHNKKHDVLLSIYAPTPQADPAEKDKFYTEQCCLTQKIPADDKIIILDDFSATAGKICEAWKGVLGKHGIGNCNN</sequence>
<accession>A0ABQ9DP60</accession>
<proteinExistence type="predicted"/>
<name>A0ABQ9DP60_9PASS</name>
<comment type="caution">
    <text evidence="1">The sequence shown here is derived from an EMBL/GenBank/DDBJ whole genome shotgun (WGS) entry which is preliminary data.</text>
</comment>
<organism evidence="1 2">
    <name type="scientific">Willisornis vidua</name>
    <name type="common">Xingu scale-backed antbird</name>
    <dbReference type="NCBI Taxonomy" id="1566151"/>
    <lineage>
        <taxon>Eukaryota</taxon>
        <taxon>Metazoa</taxon>
        <taxon>Chordata</taxon>
        <taxon>Craniata</taxon>
        <taxon>Vertebrata</taxon>
        <taxon>Euteleostomi</taxon>
        <taxon>Archelosauria</taxon>
        <taxon>Archosauria</taxon>
        <taxon>Dinosauria</taxon>
        <taxon>Saurischia</taxon>
        <taxon>Theropoda</taxon>
        <taxon>Coelurosauria</taxon>
        <taxon>Aves</taxon>
        <taxon>Neognathae</taxon>
        <taxon>Neoaves</taxon>
        <taxon>Telluraves</taxon>
        <taxon>Australaves</taxon>
        <taxon>Passeriformes</taxon>
        <taxon>Thamnophilidae</taxon>
        <taxon>Willisornis</taxon>
    </lineage>
</organism>
<evidence type="ECO:0000313" key="1">
    <source>
        <dbReference type="EMBL" id="KAJ7425664.1"/>
    </source>
</evidence>
<protein>
    <submittedName>
        <fullName evidence="1">Uncharacterized protein</fullName>
    </submittedName>
</protein>
<gene>
    <name evidence="1" type="ORF">WISP_22579</name>
</gene>
<keyword evidence="2" id="KW-1185">Reference proteome</keyword>
<dbReference type="Proteomes" id="UP001145742">
    <property type="component" value="Unassembled WGS sequence"/>
</dbReference>
<dbReference type="EMBL" id="WHWB01032453">
    <property type="protein sequence ID" value="KAJ7425664.1"/>
    <property type="molecule type" value="Genomic_DNA"/>
</dbReference>
<evidence type="ECO:0000313" key="2">
    <source>
        <dbReference type="Proteomes" id="UP001145742"/>
    </source>
</evidence>